<dbReference type="PANTHER" id="PTHR31806">
    <property type="entry name" value="PURINE-CYTOSINE PERMEASE FCY2-RELATED"/>
    <property type="match status" value="1"/>
</dbReference>
<dbReference type="OrthoDB" id="2116389at2759"/>
<evidence type="ECO:0000256" key="2">
    <source>
        <dbReference type="ARBA" id="ARBA00008974"/>
    </source>
</evidence>
<feature type="transmembrane region" description="Helical" evidence="7">
    <location>
        <begin position="20"/>
        <end position="42"/>
    </location>
</feature>
<sequence>MTPDYGVYHSAKASSVRIFFYTYTGFFLASIIGHILGAAFAASATLYSPWTSGFDNGNNVGGLVAAILAPSGGFGKFLTVVVALSIPSACAPTMYTFASSFMAISHYFAKVPRYVFIVISEAILIPVAIVGAVHFYETFADILDVIGYWSTVYAAIILVEHFVFRKNNFSLYDTEKWDRPGELPLGIAALLAFLCAFGMIVPCMSQAWYVGPIAAAGTGDIGVIVGFTLACVVYAIFRAVERSVLKR</sequence>
<gene>
    <name evidence="8" type="ORF">SCP_1100660</name>
</gene>
<keyword evidence="4 7" id="KW-0812">Transmembrane</keyword>
<dbReference type="Pfam" id="PF02133">
    <property type="entry name" value="Transp_cyt_pur"/>
    <property type="match status" value="1"/>
</dbReference>
<keyword evidence="9" id="KW-1185">Reference proteome</keyword>
<dbReference type="RefSeq" id="XP_027618304.1">
    <property type="nucleotide sequence ID" value="XM_027762503.1"/>
</dbReference>
<feature type="transmembrane region" description="Helical" evidence="7">
    <location>
        <begin position="114"/>
        <end position="136"/>
    </location>
</feature>
<comment type="caution">
    <text evidence="8">The sequence shown here is derived from an EMBL/GenBank/DDBJ whole genome shotgun (WGS) entry which is preliminary data.</text>
</comment>
<evidence type="ECO:0000256" key="5">
    <source>
        <dbReference type="ARBA" id="ARBA00022989"/>
    </source>
</evidence>
<name>A0A401GZ03_9APHY</name>
<dbReference type="GO" id="GO:0005886">
    <property type="term" value="C:plasma membrane"/>
    <property type="evidence" value="ECO:0007669"/>
    <property type="project" value="TreeGrafter"/>
</dbReference>
<evidence type="ECO:0000256" key="1">
    <source>
        <dbReference type="ARBA" id="ARBA00004141"/>
    </source>
</evidence>
<protein>
    <recommendedName>
        <fullName evidence="10">Purine-cytosine permease fcyB</fullName>
    </recommendedName>
</protein>
<dbReference type="InterPro" id="IPR001248">
    <property type="entry name" value="Pur-cyt_permease"/>
</dbReference>
<evidence type="ECO:0000256" key="4">
    <source>
        <dbReference type="ARBA" id="ARBA00022692"/>
    </source>
</evidence>
<reference evidence="8 9" key="1">
    <citation type="journal article" date="2018" name="Sci. Rep.">
        <title>Genome sequence of the cauliflower mushroom Sparassis crispa (Hanabiratake) and its association with beneficial usage.</title>
        <authorList>
            <person name="Kiyama R."/>
            <person name="Furutani Y."/>
            <person name="Kawaguchi K."/>
            <person name="Nakanishi T."/>
        </authorList>
    </citation>
    <scope>NUCLEOTIDE SEQUENCE [LARGE SCALE GENOMIC DNA]</scope>
</reference>
<feature type="transmembrane region" description="Helical" evidence="7">
    <location>
        <begin position="142"/>
        <end position="164"/>
    </location>
</feature>
<accession>A0A401GZ03</accession>
<comment type="subcellular location">
    <subcellularLocation>
        <location evidence="1">Membrane</location>
        <topology evidence="1">Multi-pass membrane protein</topology>
    </subcellularLocation>
</comment>
<keyword evidence="6 7" id="KW-0472">Membrane</keyword>
<evidence type="ECO:0000256" key="3">
    <source>
        <dbReference type="ARBA" id="ARBA00022448"/>
    </source>
</evidence>
<keyword evidence="3" id="KW-0813">Transport</keyword>
<feature type="transmembrane region" description="Helical" evidence="7">
    <location>
        <begin position="185"/>
        <end position="209"/>
    </location>
</feature>
<dbReference type="PANTHER" id="PTHR31806:SF5">
    <property type="entry name" value="PURINE-CYTOSINE PERMEASE FCY21"/>
    <property type="match status" value="1"/>
</dbReference>
<organism evidence="8 9">
    <name type="scientific">Sparassis crispa</name>
    <dbReference type="NCBI Taxonomy" id="139825"/>
    <lineage>
        <taxon>Eukaryota</taxon>
        <taxon>Fungi</taxon>
        <taxon>Dikarya</taxon>
        <taxon>Basidiomycota</taxon>
        <taxon>Agaricomycotina</taxon>
        <taxon>Agaricomycetes</taxon>
        <taxon>Polyporales</taxon>
        <taxon>Sparassidaceae</taxon>
        <taxon>Sparassis</taxon>
    </lineage>
</organism>
<evidence type="ECO:0000313" key="8">
    <source>
        <dbReference type="EMBL" id="GBE87391.1"/>
    </source>
</evidence>
<dbReference type="InParanoid" id="A0A401GZ03"/>
<dbReference type="InterPro" id="IPR026030">
    <property type="entry name" value="Pur-cyt_permease_Fcy2/21/22"/>
</dbReference>
<dbReference type="GO" id="GO:0022857">
    <property type="term" value="F:transmembrane transporter activity"/>
    <property type="evidence" value="ECO:0007669"/>
    <property type="project" value="InterPro"/>
</dbReference>
<dbReference type="Proteomes" id="UP000287166">
    <property type="component" value="Unassembled WGS sequence"/>
</dbReference>
<evidence type="ECO:0008006" key="10">
    <source>
        <dbReference type="Google" id="ProtNLM"/>
    </source>
</evidence>
<proteinExistence type="inferred from homology"/>
<dbReference type="STRING" id="139825.A0A401GZ03"/>
<evidence type="ECO:0000313" key="9">
    <source>
        <dbReference type="Proteomes" id="UP000287166"/>
    </source>
</evidence>
<evidence type="ECO:0000256" key="6">
    <source>
        <dbReference type="ARBA" id="ARBA00023136"/>
    </source>
</evidence>
<feature type="transmembrane region" description="Helical" evidence="7">
    <location>
        <begin position="221"/>
        <end position="240"/>
    </location>
</feature>
<evidence type="ECO:0000256" key="7">
    <source>
        <dbReference type="SAM" id="Phobius"/>
    </source>
</evidence>
<dbReference type="AlphaFoldDB" id="A0A401GZ03"/>
<dbReference type="Gene3D" id="1.10.4160.10">
    <property type="entry name" value="Hydantoin permease"/>
    <property type="match status" value="1"/>
</dbReference>
<comment type="similarity">
    <text evidence="2">Belongs to the purine-cytosine permease (2.A.39) family.</text>
</comment>
<dbReference type="GeneID" id="38784308"/>
<keyword evidence="5 7" id="KW-1133">Transmembrane helix</keyword>
<dbReference type="EMBL" id="BFAD01000011">
    <property type="protein sequence ID" value="GBE87391.1"/>
    <property type="molecule type" value="Genomic_DNA"/>
</dbReference>